<proteinExistence type="predicted"/>
<evidence type="ECO:0000313" key="4">
    <source>
        <dbReference type="Proteomes" id="UP001237642"/>
    </source>
</evidence>
<reference evidence="3" key="1">
    <citation type="submission" date="2023-02" db="EMBL/GenBank/DDBJ databases">
        <title>Genome of toxic invasive species Heracleum sosnowskyi carries increased number of genes despite the absence of recent whole-genome duplications.</title>
        <authorList>
            <person name="Schelkunov M."/>
            <person name="Shtratnikova V."/>
            <person name="Makarenko M."/>
            <person name="Klepikova A."/>
            <person name="Omelchenko D."/>
            <person name="Novikova G."/>
            <person name="Obukhova E."/>
            <person name="Bogdanov V."/>
            <person name="Penin A."/>
            <person name="Logacheva M."/>
        </authorList>
    </citation>
    <scope>NUCLEOTIDE SEQUENCE</scope>
    <source>
        <strain evidence="3">Hsosn_3</strain>
        <tissue evidence="3">Leaf</tissue>
    </source>
</reference>
<feature type="domain" description="Transposase (putative) gypsy type" evidence="2">
    <location>
        <begin position="96"/>
        <end position="159"/>
    </location>
</feature>
<dbReference type="AlphaFoldDB" id="A0AAD8HP68"/>
<organism evidence="3 4">
    <name type="scientific">Heracleum sosnowskyi</name>
    <dbReference type="NCBI Taxonomy" id="360622"/>
    <lineage>
        <taxon>Eukaryota</taxon>
        <taxon>Viridiplantae</taxon>
        <taxon>Streptophyta</taxon>
        <taxon>Embryophyta</taxon>
        <taxon>Tracheophyta</taxon>
        <taxon>Spermatophyta</taxon>
        <taxon>Magnoliopsida</taxon>
        <taxon>eudicotyledons</taxon>
        <taxon>Gunneridae</taxon>
        <taxon>Pentapetalae</taxon>
        <taxon>asterids</taxon>
        <taxon>campanulids</taxon>
        <taxon>Apiales</taxon>
        <taxon>Apiaceae</taxon>
        <taxon>Apioideae</taxon>
        <taxon>apioid superclade</taxon>
        <taxon>Tordylieae</taxon>
        <taxon>Tordyliinae</taxon>
        <taxon>Heracleum</taxon>
    </lineage>
</organism>
<gene>
    <name evidence="3" type="ORF">POM88_036929</name>
</gene>
<comment type="caution">
    <text evidence="3">The sequence shown here is derived from an EMBL/GenBank/DDBJ whole genome shotgun (WGS) entry which is preliminary data.</text>
</comment>
<dbReference type="InterPro" id="IPR007321">
    <property type="entry name" value="Transposase_28"/>
</dbReference>
<evidence type="ECO:0000313" key="3">
    <source>
        <dbReference type="EMBL" id="KAK1370837.1"/>
    </source>
</evidence>
<evidence type="ECO:0000256" key="1">
    <source>
        <dbReference type="SAM" id="MobiDB-lite"/>
    </source>
</evidence>
<evidence type="ECO:0000259" key="2">
    <source>
        <dbReference type="Pfam" id="PF04195"/>
    </source>
</evidence>
<feature type="compositionally biased region" description="Acidic residues" evidence="1">
    <location>
        <begin position="492"/>
        <end position="529"/>
    </location>
</feature>
<dbReference type="EMBL" id="JAUIZM010000008">
    <property type="protein sequence ID" value="KAK1370837.1"/>
    <property type="molecule type" value="Genomic_DNA"/>
</dbReference>
<accession>A0AAD8HP68</accession>
<feature type="region of interest" description="Disordered" evidence="1">
    <location>
        <begin position="481"/>
        <end position="535"/>
    </location>
</feature>
<name>A0AAD8HP68_9APIA</name>
<dbReference type="Pfam" id="PF04195">
    <property type="entry name" value="Transposase_28"/>
    <property type="match status" value="1"/>
</dbReference>
<keyword evidence="4" id="KW-1185">Reference proteome</keyword>
<protein>
    <recommendedName>
        <fullName evidence="2">Transposase (putative) gypsy type domain-containing protein</fullName>
    </recommendedName>
</protein>
<sequence length="535" mass="59945">MADRSASRLQKMNQASKRGIIIRSPTMSLQDMILERSDVYPSVSHLDSFNHSNRFNDADAIANYKNMYRIRPPYRLVLVEPGDRSCHWRPNALCIYKRVLAAGVRFPFHPFIPQLLADVGVNPCQLPPNAWRLIMCFIVLCLKNNFPLSVSLFRRIFQFKNSSSKTLGWVYISHRPTTPPIFHPKSIPDNNPKWRNEFMYLVWDGGDWGTLFQSSFSRVSDGSPGDIVLTEEEALAYAELTKDNYATMAWELLDEFLLKSLELSSVPDKAAEFINKQNEPEGGQIARIKRACLKDPRLIEKGPAILRPHVAEVDEVEASTKSSDFVSNSTLEGAESAGAQAFAAANANFQGALFQAKAWRSSSEANKAKYDQAQVEVGSLKASLGRREKELLEAQAELVELRKGKDRIIDEYFDSAEYQEIITQHDDLLFPVQFTQGWDEALAEVSRRFPGSLTISDFPSPHAPNQLEKALAGVDDMDEDDMILNPEHASQPDEELEESSSGEEESGEEEEDSGEEESGEEEASEDEQGGDGAQP</sequence>
<dbReference type="Proteomes" id="UP001237642">
    <property type="component" value="Unassembled WGS sequence"/>
</dbReference>
<reference evidence="3" key="2">
    <citation type="submission" date="2023-05" db="EMBL/GenBank/DDBJ databases">
        <authorList>
            <person name="Schelkunov M.I."/>
        </authorList>
    </citation>
    <scope>NUCLEOTIDE SEQUENCE</scope>
    <source>
        <strain evidence="3">Hsosn_3</strain>
        <tissue evidence="3">Leaf</tissue>
    </source>
</reference>